<feature type="chain" id="PRO_5015847052" evidence="2">
    <location>
        <begin position="18"/>
        <end position="117"/>
    </location>
</feature>
<name>A0A2V1DQM6_9PLEO</name>
<evidence type="ECO:0000256" key="2">
    <source>
        <dbReference type="SAM" id="SignalP"/>
    </source>
</evidence>
<reference evidence="3 4" key="1">
    <citation type="journal article" date="2018" name="Sci. Rep.">
        <title>Comparative genomics provides insights into the lifestyle and reveals functional heterogeneity of dark septate endophytic fungi.</title>
        <authorList>
            <person name="Knapp D.G."/>
            <person name="Nemeth J.B."/>
            <person name="Barry K."/>
            <person name="Hainaut M."/>
            <person name="Henrissat B."/>
            <person name="Johnson J."/>
            <person name="Kuo A."/>
            <person name="Lim J.H.P."/>
            <person name="Lipzen A."/>
            <person name="Nolan M."/>
            <person name="Ohm R.A."/>
            <person name="Tamas L."/>
            <person name="Grigoriev I.V."/>
            <person name="Spatafora J.W."/>
            <person name="Nagy L.G."/>
            <person name="Kovacs G.M."/>
        </authorList>
    </citation>
    <scope>NUCLEOTIDE SEQUENCE [LARGE SCALE GENOMIC DNA]</scope>
    <source>
        <strain evidence="3 4">DSE2036</strain>
    </source>
</reference>
<dbReference type="Proteomes" id="UP000244855">
    <property type="component" value="Unassembled WGS sequence"/>
</dbReference>
<feature type="signal peptide" evidence="2">
    <location>
        <begin position="1"/>
        <end position="17"/>
    </location>
</feature>
<proteinExistence type="predicted"/>
<dbReference type="OrthoDB" id="3477104at2759"/>
<keyword evidence="4" id="KW-1185">Reference proteome</keyword>
<gene>
    <name evidence="3" type="ORF">DM02DRAFT_671879</name>
</gene>
<accession>A0A2V1DQM6</accession>
<evidence type="ECO:0000313" key="3">
    <source>
        <dbReference type="EMBL" id="PVI00553.1"/>
    </source>
</evidence>
<dbReference type="AlphaFoldDB" id="A0A2V1DQM6"/>
<dbReference type="EMBL" id="KZ805371">
    <property type="protein sequence ID" value="PVI00553.1"/>
    <property type="molecule type" value="Genomic_DNA"/>
</dbReference>
<organism evidence="3 4">
    <name type="scientific">Periconia macrospinosa</name>
    <dbReference type="NCBI Taxonomy" id="97972"/>
    <lineage>
        <taxon>Eukaryota</taxon>
        <taxon>Fungi</taxon>
        <taxon>Dikarya</taxon>
        <taxon>Ascomycota</taxon>
        <taxon>Pezizomycotina</taxon>
        <taxon>Dothideomycetes</taxon>
        <taxon>Pleosporomycetidae</taxon>
        <taxon>Pleosporales</taxon>
        <taxon>Massarineae</taxon>
        <taxon>Periconiaceae</taxon>
        <taxon>Periconia</taxon>
    </lineage>
</organism>
<keyword evidence="2" id="KW-0732">Signal</keyword>
<evidence type="ECO:0000256" key="1">
    <source>
        <dbReference type="SAM" id="MobiDB-lite"/>
    </source>
</evidence>
<protein>
    <submittedName>
        <fullName evidence="3">Uncharacterized protein</fullName>
    </submittedName>
</protein>
<feature type="region of interest" description="Disordered" evidence="1">
    <location>
        <begin position="22"/>
        <end position="41"/>
    </location>
</feature>
<evidence type="ECO:0000313" key="4">
    <source>
        <dbReference type="Proteomes" id="UP000244855"/>
    </source>
</evidence>
<sequence length="117" mass="12515">MKFSLFAIATLPFLAVANPTPIEATTPNEDQSVAPPSAQADKVCSNASGREQGCDVDRFNGQRRVAVAPGKTFGARCFAHGMFVDGNDVWDYVPGWNCWVSATWTNIGCENGISLCA</sequence>